<dbReference type="CDD" id="cd01949">
    <property type="entry name" value="GGDEF"/>
    <property type="match status" value="1"/>
</dbReference>
<dbReference type="NCBIfam" id="TIGR00254">
    <property type="entry name" value="GGDEF"/>
    <property type="match status" value="1"/>
</dbReference>
<keyword evidence="2" id="KW-1003">Cell membrane</keyword>
<accession>A0A084CPB3</accession>
<dbReference type="STRING" id="1179155.CF67_11015"/>
<feature type="domain" description="GGDEF" evidence="8">
    <location>
        <begin position="423"/>
        <end position="556"/>
    </location>
</feature>
<organism evidence="9 10">
    <name type="scientific">Candidatus Photodesmus blepharonis</name>
    <dbReference type="NCBI Taxonomy" id="1179155"/>
    <lineage>
        <taxon>Bacteria</taxon>
        <taxon>Pseudomonadati</taxon>
        <taxon>Pseudomonadota</taxon>
        <taxon>Gammaproteobacteria</taxon>
        <taxon>Vibrionales</taxon>
        <taxon>Vibrionaceae</taxon>
        <taxon>Candidatus Photodesmus</taxon>
    </lineage>
</organism>
<dbReference type="InterPro" id="IPR029787">
    <property type="entry name" value="Nucleotide_cyclase"/>
</dbReference>
<dbReference type="InterPro" id="IPR004010">
    <property type="entry name" value="Double_Cache_2"/>
</dbReference>
<dbReference type="Proteomes" id="UP000053784">
    <property type="component" value="Unassembled WGS sequence"/>
</dbReference>
<evidence type="ECO:0000256" key="1">
    <source>
        <dbReference type="ARBA" id="ARBA00004651"/>
    </source>
</evidence>
<feature type="domain" description="EAL" evidence="7">
    <location>
        <begin position="565"/>
        <end position="818"/>
    </location>
</feature>
<dbReference type="InterPro" id="IPR001633">
    <property type="entry name" value="EAL_dom"/>
</dbReference>
<evidence type="ECO:0000313" key="9">
    <source>
        <dbReference type="EMBL" id="KEY91642.1"/>
    </source>
</evidence>
<dbReference type="GO" id="GO:0005886">
    <property type="term" value="C:plasma membrane"/>
    <property type="evidence" value="ECO:0007669"/>
    <property type="project" value="UniProtKB-SubCell"/>
</dbReference>
<dbReference type="OrthoDB" id="1316910at2"/>
<dbReference type="EMBL" id="JGVK01000003">
    <property type="protein sequence ID" value="KEY91642.1"/>
    <property type="molecule type" value="Genomic_DNA"/>
</dbReference>
<evidence type="ECO:0000256" key="5">
    <source>
        <dbReference type="ARBA" id="ARBA00023136"/>
    </source>
</evidence>
<dbReference type="PANTHER" id="PTHR44757:SF2">
    <property type="entry name" value="BIOFILM ARCHITECTURE MAINTENANCE PROTEIN MBAA"/>
    <property type="match status" value="1"/>
</dbReference>
<keyword evidence="4 6" id="KW-1133">Transmembrane helix</keyword>
<dbReference type="PROSITE" id="PS50887">
    <property type="entry name" value="GGDEF"/>
    <property type="match status" value="1"/>
</dbReference>
<name>A0A084CPB3_9GAMM</name>
<dbReference type="InterPro" id="IPR052155">
    <property type="entry name" value="Biofilm_reg_signaling"/>
</dbReference>
<dbReference type="SUPFAM" id="SSF55073">
    <property type="entry name" value="Nucleotide cyclase"/>
    <property type="match status" value="1"/>
</dbReference>
<evidence type="ECO:0000313" key="10">
    <source>
        <dbReference type="Proteomes" id="UP000053784"/>
    </source>
</evidence>
<keyword evidence="5 6" id="KW-0472">Membrane</keyword>
<dbReference type="AlphaFoldDB" id="A0A084CPB3"/>
<dbReference type="SMART" id="SM01049">
    <property type="entry name" value="Cache_2"/>
    <property type="match status" value="1"/>
</dbReference>
<dbReference type="InterPro" id="IPR000160">
    <property type="entry name" value="GGDEF_dom"/>
</dbReference>
<dbReference type="CDD" id="cd01948">
    <property type="entry name" value="EAL"/>
    <property type="match status" value="1"/>
</dbReference>
<evidence type="ECO:0000256" key="6">
    <source>
        <dbReference type="SAM" id="Phobius"/>
    </source>
</evidence>
<dbReference type="PANTHER" id="PTHR44757">
    <property type="entry name" value="DIGUANYLATE CYCLASE DGCP"/>
    <property type="match status" value="1"/>
</dbReference>
<proteinExistence type="predicted"/>
<gene>
    <name evidence="9" type="ORF">CF67_11015</name>
</gene>
<protein>
    <submittedName>
        <fullName evidence="9">Signaling protein</fullName>
    </submittedName>
</protein>
<dbReference type="Gene3D" id="3.30.450.20">
    <property type="entry name" value="PAS domain"/>
    <property type="match status" value="1"/>
</dbReference>
<comment type="caution">
    <text evidence="9">The sequence shown here is derived from an EMBL/GenBank/DDBJ whole genome shotgun (WGS) entry which is preliminary data.</text>
</comment>
<dbReference type="SUPFAM" id="SSF141868">
    <property type="entry name" value="EAL domain-like"/>
    <property type="match status" value="1"/>
</dbReference>
<dbReference type="Gene3D" id="3.20.20.450">
    <property type="entry name" value="EAL domain"/>
    <property type="match status" value="1"/>
</dbReference>
<dbReference type="InterPro" id="IPR033480">
    <property type="entry name" value="sCache_2"/>
</dbReference>
<dbReference type="Gene3D" id="3.30.70.270">
    <property type="match status" value="1"/>
</dbReference>
<feature type="transmembrane region" description="Helical" evidence="6">
    <location>
        <begin position="338"/>
        <end position="360"/>
    </location>
</feature>
<sequence>MDVFTDKKLVKIVRYFPFCMVSIFITVLFVILASNNQKKTRDLVDGLRSDYIGNQKTSIKQRVQSVVDKINYEQTQTVNLLEKNIYSRVLEAHQIASNIYQKNSYQSKSVISKNIYNALNPIRFNENRGYFFIFTMQGVSVLHPLIPQIEGQSKIKLQDVHGTFILKEHIDLIKKSKNGEAFYRWWFRKPGHGDTEFEKIGFAKRFEEYDWLIGTGEYVSDVQNSIKKNLLNWLSNFSFGNDGFVIVTNYDGKVLSHIKQTLIGHQWEYASFLSSLTLADNQGDFIKVQNNLTRKSQIFYVHSFPLWEWFLIAPVSLSKIDTYLIDKEKKLIIEGKAALYKILVACTIFALVLGIISIYIGNYINRRFYDFQSKIQDSFSKLKESQGQLEYLAHHDPLTGLANRTKLSKQLECAIKMCHSTKTMLAVMFVDIDDFKKINDQYGHRFGDKFIKLIGQKIKSLVGKHDIAARFGGDEFIVCFSLIKSEQEIKAKSYKLLALFENTITLNGVRLKVSSSIGIAVYPKDGENEEELISKSDIVLYRTKEKCKGTALFYDTNINKEVQYQFLLEDELSSALRNDEISVVYQPQVDTQTGQLKAVEALCRWNNKKLGLIPAQQFIPIAESKGLIHSIGDYIFSKACADIHHFCANTNQSIGLSINVSPLQLLESNFAFRLKEFVNNIGVLIQNITIEITENVLIEDIAQVKPILDEIKEYGFGISLDDFGTGYCSLSYLSQLPITEIKIDRTFVQAIGQDKQIENVMKSILAVANVSKLIVVAEGVECYEQSLWLKNNKCQLSQGYLHGQPMKLEALFQKYKKK</sequence>
<evidence type="ECO:0000256" key="2">
    <source>
        <dbReference type="ARBA" id="ARBA00022475"/>
    </source>
</evidence>
<dbReference type="Pfam" id="PF00990">
    <property type="entry name" value="GGDEF"/>
    <property type="match status" value="1"/>
</dbReference>
<dbReference type="Pfam" id="PF00563">
    <property type="entry name" value="EAL"/>
    <property type="match status" value="1"/>
</dbReference>
<keyword evidence="3 6" id="KW-0812">Transmembrane</keyword>
<comment type="subcellular location">
    <subcellularLocation>
        <location evidence="1">Cell membrane</location>
        <topology evidence="1">Multi-pass membrane protein</topology>
    </subcellularLocation>
</comment>
<dbReference type="SMART" id="SM00052">
    <property type="entry name" value="EAL"/>
    <property type="match status" value="1"/>
</dbReference>
<evidence type="ECO:0000259" key="7">
    <source>
        <dbReference type="PROSITE" id="PS50883"/>
    </source>
</evidence>
<evidence type="ECO:0000256" key="4">
    <source>
        <dbReference type="ARBA" id="ARBA00022989"/>
    </source>
</evidence>
<dbReference type="PROSITE" id="PS50883">
    <property type="entry name" value="EAL"/>
    <property type="match status" value="1"/>
</dbReference>
<feature type="transmembrane region" description="Helical" evidence="6">
    <location>
        <begin position="12"/>
        <end position="33"/>
    </location>
</feature>
<evidence type="ECO:0000256" key="3">
    <source>
        <dbReference type="ARBA" id="ARBA00022692"/>
    </source>
</evidence>
<reference evidence="9 10" key="1">
    <citation type="submission" date="2014-03" db="EMBL/GenBank/DDBJ databases">
        <title>Selection and divergence in the genomes of co-occurring obligate luminous symbionts with specific hosts.</title>
        <authorList>
            <person name="Hendry T.A."/>
            <person name="de Wet J.R."/>
            <person name="Dunlap P.V."/>
        </authorList>
    </citation>
    <scope>NUCLEOTIDE SEQUENCE [LARGE SCALE GENOMIC DNA]</scope>
    <source>
        <strain evidence="9 10">Ppalp.1</strain>
    </source>
</reference>
<dbReference type="eggNOG" id="COG5001">
    <property type="taxonomic scope" value="Bacteria"/>
</dbReference>
<evidence type="ECO:0000259" key="8">
    <source>
        <dbReference type="PROSITE" id="PS50887"/>
    </source>
</evidence>
<dbReference type="InterPro" id="IPR035919">
    <property type="entry name" value="EAL_sf"/>
</dbReference>
<dbReference type="Pfam" id="PF08269">
    <property type="entry name" value="dCache_2"/>
    <property type="match status" value="1"/>
</dbReference>
<dbReference type="InterPro" id="IPR043128">
    <property type="entry name" value="Rev_trsase/Diguanyl_cyclase"/>
</dbReference>
<keyword evidence="10" id="KW-1185">Reference proteome</keyword>
<dbReference type="SMART" id="SM00267">
    <property type="entry name" value="GGDEF"/>
    <property type="match status" value="1"/>
</dbReference>